<keyword evidence="2" id="KW-1185">Reference proteome</keyword>
<dbReference type="Proteomes" id="UP001303160">
    <property type="component" value="Unassembled WGS sequence"/>
</dbReference>
<name>A0AAN7AN64_9PEZI</name>
<evidence type="ECO:0000313" key="2">
    <source>
        <dbReference type="Proteomes" id="UP001303160"/>
    </source>
</evidence>
<proteinExistence type="predicted"/>
<protein>
    <submittedName>
        <fullName evidence="1">Uncharacterized protein</fullName>
    </submittedName>
</protein>
<comment type="caution">
    <text evidence="1">The sequence shown here is derived from an EMBL/GenBank/DDBJ whole genome shotgun (WGS) entry which is preliminary data.</text>
</comment>
<accession>A0AAN7AN64</accession>
<organism evidence="1 2">
    <name type="scientific">Triangularia verruculosa</name>
    <dbReference type="NCBI Taxonomy" id="2587418"/>
    <lineage>
        <taxon>Eukaryota</taxon>
        <taxon>Fungi</taxon>
        <taxon>Dikarya</taxon>
        <taxon>Ascomycota</taxon>
        <taxon>Pezizomycotina</taxon>
        <taxon>Sordariomycetes</taxon>
        <taxon>Sordariomycetidae</taxon>
        <taxon>Sordariales</taxon>
        <taxon>Podosporaceae</taxon>
        <taxon>Triangularia</taxon>
    </lineage>
</organism>
<evidence type="ECO:0000313" key="1">
    <source>
        <dbReference type="EMBL" id="KAK4194946.1"/>
    </source>
</evidence>
<dbReference type="AlphaFoldDB" id="A0AAN7AN64"/>
<reference evidence="1" key="2">
    <citation type="submission" date="2023-05" db="EMBL/GenBank/DDBJ databases">
        <authorList>
            <consortium name="Lawrence Berkeley National Laboratory"/>
            <person name="Steindorff A."/>
            <person name="Hensen N."/>
            <person name="Bonometti L."/>
            <person name="Westerberg I."/>
            <person name="Brannstrom I.O."/>
            <person name="Guillou S."/>
            <person name="Cros-Aarteil S."/>
            <person name="Calhoun S."/>
            <person name="Haridas S."/>
            <person name="Kuo A."/>
            <person name="Mondo S."/>
            <person name="Pangilinan J."/>
            <person name="Riley R."/>
            <person name="Labutti K."/>
            <person name="Andreopoulos B."/>
            <person name="Lipzen A."/>
            <person name="Chen C."/>
            <person name="Yanf M."/>
            <person name="Daum C."/>
            <person name="Ng V."/>
            <person name="Clum A."/>
            <person name="Ohm R."/>
            <person name="Martin F."/>
            <person name="Silar P."/>
            <person name="Natvig D."/>
            <person name="Lalanne C."/>
            <person name="Gautier V."/>
            <person name="Ament-Velasquez S.L."/>
            <person name="Kruys A."/>
            <person name="Hutchinson M.I."/>
            <person name="Powell A.J."/>
            <person name="Barry K."/>
            <person name="Miller A.N."/>
            <person name="Grigoriev I.V."/>
            <person name="Debuchy R."/>
            <person name="Gladieux P."/>
            <person name="Thoren M.H."/>
            <person name="Johannesson H."/>
        </authorList>
    </citation>
    <scope>NUCLEOTIDE SEQUENCE</scope>
    <source>
        <strain evidence="1">CBS 315.58</strain>
    </source>
</reference>
<reference evidence="1" key="1">
    <citation type="journal article" date="2023" name="Mol. Phylogenet. Evol.">
        <title>Genome-scale phylogeny and comparative genomics of the fungal order Sordariales.</title>
        <authorList>
            <person name="Hensen N."/>
            <person name="Bonometti L."/>
            <person name="Westerberg I."/>
            <person name="Brannstrom I.O."/>
            <person name="Guillou S."/>
            <person name="Cros-Aarteil S."/>
            <person name="Calhoun S."/>
            <person name="Haridas S."/>
            <person name="Kuo A."/>
            <person name="Mondo S."/>
            <person name="Pangilinan J."/>
            <person name="Riley R."/>
            <person name="LaButti K."/>
            <person name="Andreopoulos B."/>
            <person name="Lipzen A."/>
            <person name="Chen C."/>
            <person name="Yan M."/>
            <person name="Daum C."/>
            <person name="Ng V."/>
            <person name="Clum A."/>
            <person name="Steindorff A."/>
            <person name="Ohm R.A."/>
            <person name="Martin F."/>
            <person name="Silar P."/>
            <person name="Natvig D.O."/>
            <person name="Lalanne C."/>
            <person name="Gautier V."/>
            <person name="Ament-Velasquez S.L."/>
            <person name="Kruys A."/>
            <person name="Hutchinson M.I."/>
            <person name="Powell A.J."/>
            <person name="Barry K."/>
            <person name="Miller A.N."/>
            <person name="Grigoriev I.V."/>
            <person name="Debuchy R."/>
            <person name="Gladieux P."/>
            <person name="Hiltunen Thoren M."/>
            <person name="Johannesson H."/>
        </authorList>
    </citation>
    <scope>NUCLEOTIDE SEQUENCE</scope>
    <source>
        <strain evidence="1">CBS 315.58</strain>
    </source>
</reference>
<sequence length="337" mass="39463">MATNQEDSNKFTTVDNLKRFLTSLLPDTEDSKGFVWEPCRAQHSHEICERYPRACARERLIQLAANASGRPYDSFASWRSASMDCTHVWAKTVFRIALYEKPFVGTIYQSAIDCQGDLDRPAPSLKLLSEIRSQYRARQPKGRSQNIFLTGKVIFLADLEKRLIEELGAAMESLDDLRQIVGLLRALHNYAKERIHKKVRGLEMDESMLKKVRLMMMMEDRGSDTRANRVVGPFMERNKSEWETLHDNKVFKEHERTCLWLESHVIKPLEEALKEWDRIIRVYGRKLKEVRGLKRRCWEMRQKAARESRCDDPLMIFHEASFMFRTVNIVSPRPPEL</sequence>
<gene>
    <name evidence="1" type="ORF">QBC40DRAFT_317773</name>
</gene>
<dbReference type="EMBL" id="MU864032">
    <property type="protein sequence ID" value="KAK4194946.1"/>
    <property type="molecule type" value="Genomic_DNA"/>
</dbReference>